<evidence type="ECO:0000313" key="3">
    <source>
        <dbReference type="EMBL" id="SJZ44817.1"/>
    </source>
</evidence>
<dbReference type="InterPro" id="IPR012677">
    <property type="entry name" value="Nucleotide-bd_a/b_plait_sf"/>
</dbReference>
<feature type="domain" description="RRM" evidence="2">
    <location>
        <begin position="3"/>
        <end position="81"/>
    </location>
</feature>
<dbReference type="CDD" id="cd21608">
    <property type="entry name" value="RRM2_NsCP33_like"/>
    <property type="match status" value="1"/>
</dbReference>
<dbReference type="InterPro" id="IPR000504">
    <property type="entry name" value="RRM_dom"/>
</dbReference>
<organism evidence="3 4">
    <name type="scientific">Treponema porcinum</name>
    <dbReference type="NCBI Taxonomy" id="261392"/>
    <lineage>
        <taxon>Bacteria</taxon>
        <taxon>Pseudomonadati</taxon>
        <taxon>Spirochaetota</taxon>
        <taxon>Spirochaetia</taxon>
        <taxon>Spirochaetales</taxon>
        <taxon>Treponemataceae</taxon>
        <taxon>Treponema</taxon>
    </lineage>
</organism>
<dbReference type="EMBL" id="FUWG01000008">
    <property type="protein sequence ID" value="SJZ44817.1"/>
    <property type="molecule type" value="Genomic_DNA"/>
</dbReference>
<accession>A0A1T4KR55</accession>
<dbReference type="Proteomes" id="UP000190423">
    <property type="component" value="Unassembled WGS sequence"/>
</dbReference>
<dbReference type="GO" id="GO:0003723">
    <property type="term" value="F:RNA binding"/>
    <property type="evidence" value="ECO:0007669"/>
    <property type="project" value="UniProtKB-KW"/>
</dbReference>
<dbReference type="RefSeq" id="WP_078933195.1">
    <property type="nucleotide sequence ID" value="NZ_FUWG01000008.1"/>
</dbReference>
<sequence>MAKRIYCGNLSFGTTEEVLKGAFESFGEVISVKIITDRETQKSKGFGFVEMSDDDKAFEAIRAMNGKDLEGRKIRVSVAEERERNPRVNRDRRL</sequence>
<evidence type="ECO:0000259" key="2">
    <source>
        <dbReference type="PROSITE" id="PS50102"/>
    </source>
</evidence>
<dbReference type="InterPro" id="IPR035979">
    <property type="entry name" value="RBD_domain_sf"/>
</dbReference>
<dbReference type="InterPro" id="IPR048289">
    <property type="entry name" value="RRM2_NsCP33-like"/>
</dbReference>
<dbReference type="OrthoDB" id="9798855at2"/>
<reference evidence="3 4" key="1">
    <citation type="submission" date="2017-02" db="EMBL/GenBank/DDBJ databases">
        <authorList>
            <person name="Peterson S.W."/>
        </authorList>
    </citation>
    <scope>NUCLEOTIDE SEQUENCE [LARGE SCALE GENOMIC DNA]</scope>
    <source>
        <strain evidence="3 4">ATCC BAA-908</strain>
    </source>
</reference>
<gene>
    <name evidence="3" type="ORF">SAMN02745149_01288</name>
</gene>
<dbReference type="SMART" id="SM00360">
    <property type="entry name" value="RRM"/>
    <property type="match status" value="1"/>
</dbReference>
<keyword evidence="1" id="KW-0694">RNA-binding</keyword>
<dbReference type="PROSITE" id="PS50102">
    <property type="entry name" value="RRM"/>
    <property type="match status" value="1"/>
</dbReference>
<protein>
    <submittedName>
        <fullName evidence="3">RNA recognition motif. (A.k.a. RRM, RBD, or RNP domain)</fullName>
    </submittedName>
</protein>
<keyword evidence="4" id="KW-1185">Reference proteome</keyword>
<dbReference type="PANTHER" id="PTHR48027">
    <property type="entry name" value="HETEROGENEOUS NUCLEAR RIBONUCLEOPROTEIN 87F-RELATED"/>
    <property type="match status" value="1"/>
</dbReference>
<dbReference type="AlphaFoldDB" id="A0A1T4KR55"/>
<name>A0A1T4KR55_TREPO</name>
<dbReference type="GeneID" id="78316588"/>
<evidence type="ECO:0000313" key="4">
    <source>
        <dbReference type="Proteomes" id="UP000190423"/>
    </source>
</evidence>
<dbReference type="Gene3D" id="3.30.70.330">
    <property type="match status" value="1"/>
</dbReference>
<dbReference type="STRING" id="261392.SAMN02745149_01288"/>
<proteinExistence type="predicted"/>
<dbReference type="SUPFAM" id="SSF54928">
    <property type="entry name" value="RNA-binding domain, RBD"/>
    <property type="match status" value="1"/>
</dbReference>
<evidence type="ECO:0000256" key="1">
    <source>
        <dbReference type="ARBA" id="ARBA00022884"/>
    </source>
</evidence>
<dbReference type="Pfam" id="PF00076">
    <property type="entry name" value="RRM_1"/>
    <property type="match status" value="1"/>
</dbReference>
<dbReference type="InterPro" id="IPR052462">
    <property type="entry name" value="SLIRP/GR-RBP-like"/>
</dbReference>